<proteinExistence type="predicted"/>
<dbReference type="EMBL" id="CP076607">
    <property type="protein sequence ID" value="QWU13162.1"/>
    <property type="molecule type" value="Genomic_DNA"/>
</dbReference>
<feature type="region of interest" description="Disordered" evidence="1">
    <location>
        <begin position="33"/>
        <end position="190"/>
    </location>
</feature>
<keyword evidence="2" id="KW-0812">Transmembrane</keyword>
<feature type="compositionally biased region" description="Basic and acidic residues" evidence="1">
    <location>
        <begin position="111"/>
        <end position="120"/>
    </location>
</feature>
<feature type="compositionally biased region" description="Polar residues" evidence="1">
    <location>
        <begin position="38"/>
        <end position="54"/>
    </location>
</feature>
<dbReference type="Pfam" id="PF20187">
    <property type="entry name" value="DUF6550"/>
    <property type="match status" value="1"/>
</dbReference>
<evidence type="ECO:0000256" key="1">
    <source>
        <dbReference type="SAM" id="MobiDB-lite"/>
    </source>
</evidence>
<dbReference type="Proteomes" id="UP000683429">
    <property type="component" value="Chromosome"/>
</dbReference>
<evidence type="ECO:0000256" key="2">
    <source>
        <dbReference type="SAM" id="Phobius"/>
    </source>
</evidence>
<evidence type="ECO:0000313" key="5">
    <source>
        <dbReference type="Proteomes" id="UP000198809"/>
    </source>
</evidence>
<keyword evidence="2" id="KW-0472">Membrane</keyword>
<protein>
    <submittedName>
        <fullName evidence="4">Protein TonB</fullName>
    </submittedName>
</protein>
<keyword evidence="2" id="KW-1133">Transmembrane helix</keyword>
<feature type="compositionally biased region" description="Low complexity" evidence="1">
    <location>
        <begin position="55"/>
        <end position="71"/>
    </location>
</feature>
<name>A0A1H8UEG4_9BACL</name>
<dbReference type="EMBL" id="FODH01000017">
    <property type="protein sequence ID" value="SEP01486.1"/>
    <property type="molecule type" value="Genomic_DNA"/>
</dbReference>
<evidence type="ECO:0000313" key="3">
    <source>
        <dbReference type="EMBL" id="QWU13162.1"/>
    </source>
</evidence>
<evidence type="ECO:0000313" key="4">
    <source>
        <dbReference type="EMBL" id="SEP01486.1"/>
    </source>
</evidence>
<dbReference type="STRING" id="1333845.SAMN04487895_11759"/>
<sequence length="190" mass="20158">MKRKTWGLIGGLMVVGIVAIWTVWPHSQSDVTPVMPAATSSATPSDVTIKDIQQSPSAASPSPSPSPVVVAEIKPQPAISEAPVLQPEKETKQVEVPISEPKKTPAPTEPPKPKVKETEKAQSPASPPVYEEKETQPNKQAAEPKAGDKNSKGQVYFPGFGWVDDSGPNQETTVGKEGDELTGNKVGTMD</sequence>
<dbReference type="AlphaFoldDB" id="A0A1H8UEG4"/>
<keyword evidence="6" id="KW-1185">Reference proteome</keyword>
<evidence type="ECO:0000313" key="6">
    <source>
        <dbReference type="Proteomes" id="UP000683429"/>
    </source>
</evidence>
<reference evidence="4 5" key="1">
    <citation type="submission" date="2016-10" db="EMBL/GenBank/DDBJ databases">
        <authorList>
            <person name="de Groot N.N."/>
        </authorList>
    </citation>
    <scope>NUCLEOTIDE SEQUENCE [LARGE SCALE GENOMIC DNA]</scope>
    <source>
        <strain evidence="4 5">CGMCC 1.10238</strain>
    </source>
</reference>
<dbReference type="Proteomes" id="UP000198809">
    <property type="component" value="Unassembled WGS sequence"/>
</dbReference>
<gene>
    <name evidence="3" type="ORF">KP014_14140</name>
    <name evidence="4" type="ORF">SAMN04487895_11759</name>
</gene>
<dbReference type="InterPro" id="IPR046680">
    <property type="entry name" value="DUF6550"/>
</dbReference>
<reference evidence="3 6" key="2">
    <citation type="submission" date="2021-06" db="EMBL/GenBank/DDBJ databases">
        <title>Whole genome sequence of Paenibacillus sophorae DSM23020 for comparative genomics.</title>
        <authorList>
            <person name="Kim M.-J."/>
            <person name="Lee G."/>
            <person name="Shin J.-H."/>
        </authorList>
    </citation>
    <scope>NUCLEOTIDE SEQUENCE [LARGE SCALE GENOMIC DNA]</scope>
    <source>
        <strain evidence="3 6">DSM 23020</strain>
    </source>
</reference>
<dbReference type="OrthoDB" id="2666372at2"/>
<feature type="transmembrane region" description="Helical" evidence="2">
    <location>
        <begin position="7"/>
        <end position="24"/>
    </location>
</feature>
<dbReference type="RefSeq" id="WP_051499577.1">
    <property type="nucleotide sequence ID" value="NZ_CP076607.1"/>
</dbReference>
<organism evidence="4 5">
    <name type="scientific">Paenibacillus sophorae</name>
    <dbReference type="NCBI Taxonomy" id="1333845"/>
    <lineage>
        <taxon>Bacteria</taxon>
        <taxon>Bacillati</taxon>
        <taxon>Bacillota</taxon>
        <taxon>Bacilli</taxon>
        <taxon>Bacillales</taxon>
        <taxon>Paenibacillaceae</taxon>
        <taxon>Paenibacillus</taxon>
    </lineage>
</organism>
<accession>A0A1H8UEG4</accession>